<dbReference type="WBParaSite" id="Pan_g3488.t1">
    <property type="protein sequence ID" value="Pan_g3488.t1"/>
    <property type="gene ID" value="Pan_g3488"/>
</dbReference>
<organism evidence="1 2">
    <name type="scientific">Panagrellus redivivus</name>
    <name type="common">Microworm</name>
    <dbReference type="NCBI Taxonomy" id="6233"/>
    <lineage>
        <taxon>Eukaryota</taxon>
        <taxon>Metazoa</taxon>
        <taxon>Ecdysozoa</taxon>
        <taxon>Nematoda</taxon>
        <taxon>Chromadorea</taxon>
        <taxon>Rhabditida</taxon>
        <taxon>Tylenchina</taxon>
        <taxon>Panagrolaimomorpha</taxon>
        <taxon>Panagrolaimoidea</taxon>
        <taxon>Panagrolaimidae</taxon>
        <taxon>Panagrellus</taxon>
    </lineage>
</organism>
<reference evidence="2" key="2">
    <citation type="submission" date="2020-10" db="UniProtKB">
        <authorList>
            <consortium name="WormBaseParasite"/>
        </authorList>
    </citation>
    <scope>IDENTIFICATION</scope>
</reference>
<sequence length="78" mass="9047">MAPFDSERSETSESNVYVLPFVVFPEINQTWSVSRWRQPEVKRTLAICLLTTGGPMPYRNAISDQRHCNQSRPTTFRD</sequence>
<dbReference type="AlphaFoldDB" id="A0A7E4ZYF5"/>
<protein>
    <submittedName>
        <fullName evidence="2">Uncharacterized protein</fullName>
    </submittedName>
</protein>
<dbReference type="Proteomes" id="UP000492821">
    <property type="component" value="Unassembled WGS sequence"/>
</dbReference>
<reference evidence="1" key="1">
    <citation type="journal article" date="2013" name="Genetics">
        <title>The draft genome and transcriptome of Panagrellus redivivus are shaped by the harsh demands of a free-living lifestyle.</title>
        <authorList>
            <person name="Srinivasan J."/>
            <person name="Dillman A.R."/>
            <person name="Macchietto M.G."/>
            <person name="Heikkinen L."/>
            <person name="Lakso M."/>
            <person name="Fracchia K.M."/>
            <person name="Antoshechkin I."/>
            <person name="Mortazavi A."/>
            <person name="Wong G."/>
            <person name="Sternberg P.W."/>
        </authorList>
    </citation>
    <scope>NUCLEOTIDE SEQUENCE [LARGE SCALE GENOMIC DNA]</scope>
    <source>
        <strain evidence="1">MT8872</strain>
    </source>
</reference>
<keyword evidence="1" id="KW-1185">Reference proteome</keyword>
<name>A0A7E4ZYF5_PANRE</name>
<evidence type="ECO:0000313" key="1">
    <source>
        <dbReference type="Proteomes" id="UP000492821"/>
    </source>
</evidence>
<evidence type="ECO:0000313" key="2">
    <source>
        <dbReference type="WBParaSite" id="Pan_g3488.t1"/>
    </source>
</evidence>
<proteinExistence type="predicted"/>
<accession>A0A7E4ZYF5</accession>